<proteinExistence type="predicted"/>
<sequence>MSSQRSEFEDGLEFGVGVSNISHFKTYTRQFLRKHGARVLSNLCVGVKDQGPGDEANITGPRDNLSQGKERRRKSRRGAKQVKANIL</sequence>
<dbReference type="AlphaFoldDB" id="A0A1X7VMM1"/>
<evidence type="ECO:0000256" key="1">
    <source>
        <dbReference type="SAM" id="MobiDB-lite"/>
    </source>
</evidence>
<dbReference type="InParanoid" id="A0A1X7VMM1"/>
<feature type="compositionally biased region" description="Basic residues" evidence="1">
    <location>
        <begin position="70"/>
        <end position="80"/>
    </location>
</feature>
<organism evidence="2">
    <name type="scientific">Amphimedon queenslandica</name>
    <name type="common">Sponge</name>
    <dbReference type="NCBI Taxonomy" id="400682"/>
    <lineage>
        <taxon>Eukaryota</taxon>
        <taxon>Metazoa</taxon>
        <taxon>Porifera</taxon>
        <taxon>Demospongiae</taxon>
        <taxon>Heteroscleromorpha</taxon>
        <taxon>Haplosclerida</taxon>
        <taxon>Niphatidae</taxon>
        <taxon>Amphimedon</taxon>
    </lineage>
</organism>
<feature type="region of interest" description="Disordered" evidence="1">
    <location>
        <begin position="50"/>
        <end position="87"/>
    </location>
</feature>
<dbReference type="EnsemblMetazoa" id="Aqu2.1.40648_001">
    <property type="protein sequence ID" value="Aqu2.1.40648_001"/>
    <property type="gene ID" value="Aqu2.1.40648"/>
</dbReference>
<name>A0A1X7VMM1_AMPQE</name>
<protein>
    <submittedName>
        <fullName evidence="2">Uncharacterized protein</fullName>
    </submittedName>
</protein>
<accession>A0A1X7VMM1</accession>
<evidence type="ECO:0000313" key="2">
    <source>
        <dbReference type="EnsemblMetazoa" id="Aqu2.1.40648_001"/>
    </source>
</evidence>
<reference evidence="2" key="1">
    <citation type="submission" date="2017-05" db="UniProtKB">
        <authorList>
            <consortium name="EnsemblMetazoa"/>
        </authorList>
    </citation>
    <scope>IDENTIFICATION</scope>
</reference>